<dbReference type="GO" id="GO:0016831">
    <property type="term" value="F:carboxy-lyase activity"/>
    <property type="evidence" value="ECO:0007669"/>
    <property type="project" value="InterPro"/>
</dbReference>
<keyword evidence="1" id="KW-0456">Lyase</keyword>
<evidence type="ECO:0000256" key="2">
    <source>
        <dbReference type="SAM" id="MobiDB-lite"/>
    </source>
</evidence>
<accession>A0A4R8DU22</accession>
<reference evidence="4 5" key="1">
    <citation type="submission" date="2019-03" db="EMBL/GenBank/DDBJ databases">
        <title>Genomic Encyclopedia of Type Strains, Phase IV (KMG-IV): sequencing the most valuable type-strain genomes for metagenomic binning, comparative biology and taxonomic classification.</title>
        <authorList>
            <person name="Goeker M."/>
        </authorList>
    </citation>
    <scope>NUCLEOTIDE SEQUENCE [LARGE SCALE GENOMIC DNA]</scope>
    <source>
        <strain evidence="4 5">DSM 100059</strain>
    </source>
</reference>
<dbReference type="GO" id="GO:0005829">
    <property type="term" value="C:cytosol"/>
    <property type="evidence" value="ECO:0007669"/>
    <property type="project" value="TreeGrafter"/>
</dbReference>
<gene>
    <name evidence="4" type="ORF">EDB95_2451</name>
</gene>
<feature type="domain" description="Amidohydrolase-related" evidence="3">
    <location>
        <begin position="73"/>
        <end position="349"/>
    </location>
</feature>
<organism evidence="4 5">
    <name type="scientific">Dinghuibacter silviterrae</name>
    <dbReference type="NCBI Taxonomy" id="1539049"/>
    <lineage>
        <taxon>Bacteria</taxon>
        <taxon>Pseudomonadati</taxon>
        <taxon>Bacteroidota</taxon>
        <taxon>Chitinophagia</taxon>
        <taxon>Chitinophagales</taxon>
        <taxon>Chitinophagaceae</taxon>
        <taxon>Dinghuibacter</taxon>
    </lineage>
</organism>
<dbReference type="SUPFAM" id="SSF51556">
    <property type="entry name" value="Metallo-dependent hydrolases"/>
    <property type="match status" value="1"/>
</dbReference>
<feature type="compositionally biased region" description="Low complexity" evidence="2">
    <location>
        <begin position="29"/>
        <end position="38"/>
    </location>
</feature>
<evidence type="ECO:0000313" key="4">
    <source>
        <dbReference type="EMBL" id="TDX01416.1"/>
    </source>
</evidence>
<evidence type="ECO:0000256" key="1">
    <source>
        <dbReference type="ARBA" id="ARBA00023239"/>
    </source>
</evidence>
<dbReference type="OrthoDB" id="9777673at2"/>
<feature type="compositionally biased region" description="Pro residues" evidence="2">
    <location>
        <begin position="39"/>
        <end position="52"/>
    </location>
</feature>
<dbReference type="EMBL" id="SODV01000001">
    <property type="protein sequence ID" value="TDX01416.1"/>
    <property type="molecule type" value="Genomic_DNA"/>
</dbReference>
<dbReference type="InterPro" id="IPR006680">
    <property type="entry name" value="Amidohydro-rel"/>
</dbReference>
<dbReference type="RefSeq" id="WP_133993922.1">
    <property type="nucleotide sequence ID" value="NZ_SODV01000001.1"/>
</dbReference>
<dbReference type="InterPro" id="IPR032465">
    <property type="entry name" value="ACMSD"/>
</dbReference>
<proteinExistence type="predicted"/>
<feature type="region of interest" description="Disordered" evidence="2">
    <location>
        <begin position="23"/>
        <end position="55"/>
    </location>
</feature>
<dbReference type="GO" id="GO:0016787">
    <property type="term" value="F:hydrolase activity"/>
    <property type="evidence" value="ECO:0007669"/>
    <property type="project" value="InterPro"/>
</dbReference>
<dbReference type="PANTHER" id="PTHR21240:SF30">
    <property type="entry name" value="AMIDOHYDROLASE-RELATED DOMAIN-CONTAINING PROTEIN-RELATED"/>
    <property type="match status" value="1"/>
</dbReference>
<dbReference type="GO" id="GO:0019748">
    <property type="term" value="P:secondary metabolic process"/>
    <property type="evidence" value="ECO:0007669"/>
    <property type="project" value="TreeGrafter"/>
</dbReference>
<name>A0A4R8DU22_9BACT</name>
<evidence type="ECO:0000259" key="3">
    <source>
        <dbReference type="Pfam" id="PF04909"/>
    </source>
</evidence>
<evidence type="ECO:0000313" key="5">
    <source>
        <dbReference type="Proteomes" id="UP000294498"/>
    </source>
</evidence>
<dbReference type="AlphaFoldDB" id="A0A4R8DU22"/>
<dbReference type="Proteomes" id="UP000294498">
    <property type="component" value="Unassembled WGS sequence"/>
</dbReference>
<comment type="caution">
    <text evidence="4">The sequence shown here is derived from an EMBL/GenBank/DDBJ whole genome shotgun (WGS) entry which is preliminary data.</text>
</comment>
<dbReference type="PANTHER" id="PTHR21240">
    <property type="entry name" value="2-AMINO-3-CARBOXYLMUCONATE-6-SEMIALDEHYDE DECARBOXYLASE"/>
    <property type="match status" value="1"/>
</dbReference>
<keyword evidence="5" id="KW-1185">Reference proteome</keyword>
<dbReference type="InterPro" id="IPR032466">
    <property type="entry name" value="Metal_Hydrolase"/>
</dbReference>
<dbReference type="Gene3D" id="3.20.20.140">
    <property type="entry name" value="Metal-dependent hydrolases"/>
    <property type="match status" value="1"/>
</dbReference>
<protein>
    <recommendedName>
        <fullName evidence="3">Amidohydrolase-related domain-containing protein</fullName>
    </recommendedName>
</protein>
<sequence length="351" mass="38114">MRIVTLEEHVCFPDLVRQYLPGAGRHSTDPLAPQQANPLAPPQADPLAPPQADPLGSLLTGPLAPLLADVDGARLDAMDQHGITYQVLSVVGPGAEALEGPEGVNMARAYNDRLAAEIQHHPDRFGAFAHLPMALPWAAADELDRTVSEYDFKGALIKGMTQGVFLDDPAYAPLLERAARLDVPLYLHPGPPPPAVDKAYFSGLPKGAGLQLSLSGWGWHAETALHVLRLIVSGTFDKFPDLRIIIGHNGEMLPMMMARIDEKFKVGATGLQQRSVSRTLRDQVFVTTSGMFTLTPLQAAIDTFGIERVLFSVDYPFSTLEEGRRFLDGLPLDKEAKMLLAHANAERVLAI</sequence>
<dbReference type="Pfam" id="PF04909">
    <property type="entry name" value="Amidohydro_2"/>
    <property type="match status" value="1"/>
</dbReference>